<reference evidence="1 2" key="1">
    <citation type="journal article" date="2015" name="G3 (Bethesda)">
        <title>Insights into Ongoing Evolution of the Hexachlorocyclohexane Catabolic Pathway from Comparative Genomics of Ten Sphingomonadaceae Strains.</title>
        <authorList>
            <person name="Pearce S.L."/>
            <person name="Oakeshott J.G."/>
            <person name="Pandey G."/>
        </authorList>
    </citation>
    <scope>NUCLEOTIDE SEQUENCE [LARGE SCALE GENOMIC DNA]</scope>
    <source>
        <strain evidence="1 2">LL02</strain>
    </source>
</reference>
<gene>
    <name evidence="1" type="ORF">V474_03120</name>
</gene>
<dbReference type="PATRIC" id="fig|1114963.3.peg.4249"/>
<evidence type="ECO:0000313" key="2">
    <source>
        <dbReference type="Proteomes" id="UP000052268"/>
    </source>
</evidence>
<name>A0A0J7XK80_9SPHN</name>
<dbReference type="EMBL" id="JACU01000010">
    <property type="protein sequence ID" value="KMS52059.1"/>
    <property type="molecule type" value="Genomic_DNA"/>
</dbReference>
<sequence>MMMGTTKDGVNAAWAICAMIRIEGQLISRIDEYIDRAGKFDLAVNGEARTPGL</sequence>
<dbReference type="Proteomes" id="UP000052268">
    <property type="component" value="Unassembled WGS sequence"/>
</dbReference>
<organism evidence="1 2">
    <name type="scientific">Novosphingobium barchaimii LL02</name>
    <dbReference type="NCBI Taxonomy" id="1114963"/>
    <lineage>
        <taxon>Bacteria</taxon>
        <taxon>Pseudomonadati</taxon>
        <taxon>Pseudomonadota</taxon>
        <taxon>Alphaproteobacteria</taxon>
        <taxon>Sphingomonadales</taxon>
        <taxon>Sphingomonadaceae</taxon>
        <taxon>Novosphingobium</taxon>
    </lineage>
</organism>
<comment type="caution">
    <text evidence="1">The sequence shown here is derived from an EMBL/GenBank/DDBJ whole genome shotgun (WGS) entry which is preliminary data.</text>
</comment>
<keyword evidence="2" id="KW-1185">Reference proteome</keyword>
<proteinExistence type="predicted"/>
<dbReference type="AlphaFoldDB" id="A0A0J7XK80"/>
<accession>A0A0J7XK80</accession>
<protein>
    <submittedName>
        <fullName evidence="1">Uncharacterized protein</fullName>
    </submittedName>
</protein>
<evidence type="ECO:0000313" key="1">
    <source>
        <dbReference type="EMBL" id="KMS52059.1"/>
    </source>
</evidence>